<dbReference type="InterPro" id="IPR007740">
    <property type="entry name" value="Ribosomal_mL49"/>
</dbReference>
<dbReference type="Pfam" id="PF05046">
    <property type="entry name" value="Img2"/>
    <property type="match status" value="1"/>
</dbReference>
<dbReference type="Gene3D" id="3.30.780.10">
    <property type="entry name" value="SUI1-like domain"/>
    <property type="match status" value="1"/>
</dbReference>
<keyword evidence="4" id="KW-0496">Mitochondrion</keyword>
<evidence type="ECO:0000256" key="5">
    <source>
        <dbReference type="ARBA" id="ARBA00023274"/>
    </source>
</evidence>
<evidence type="ECO:0000313" key="9">
    <source>
        <dbReference type="Proteomes" id="UP000193240"/>
    </source>
</evidence>
<dbReference type="AlphaFoldDB" id="A0A1Y2LR47"/>
<proteinExistence type="inferred from homology"/>
<keyword evidence="3" id="KW-0689">Ribosomal protein</keyword>
<evidence type="ECO:0000256" key="6">
    <source>
        <dbReference type="ARBA" id="ARBA00035191"/>
    </source>
</evidence>
<dbReference type="GO" id="GO:0005762">
    <property type="term" value="C:mitochondrial large ribosomal subunit"/>
    <property type="evidence" value="ECO:0007669"/>
    <property type="project" value="TreeGrafter"/>
</dbReference>
<dbReference type="Proteomes" id="UP000193240">
    <property type="component" value="Unassembled WGS sequence"/>
</dbReference>
<comment type="subcellular location">
    <subcellularLocation>
        <location evidence="1">Mitochondrion</location>
    </subcellularLocation>
</comment>
<keyword evidence="5" id="KW-0687">Ribonucleoprotein</keyword>
<evidence type="ECO:0000256" key="3">
    <source>
        <dbReference type="ARBA" id="ARBA00022980"/>
    </source>
</evidence>
<sequence>MSRIQPLRPLLRAFAAPRPFLSRPSVRYNSAIPAAAPTSQRAADLAAVEAVTESDSAQPGAPDPLRPSHVAPSKSKTLKTNASQKVADKAKANTVPFTPATQPQIPLTPPLYHVGRSKTKNLPVYTDYKRGGNLHQTYVRKLTGDLQALRDELQSWLQKKDADITINTLTGMVVVKGHCKPQIEEFLKARGF</sequence>
<dbReference type="InParanoid" id="A0A1Y2LR47"/>
<evidence type="ECO:0000256" key="1">
    <source>
        <dbReference type="ARBA" id="ARBA00004173"/>
    </source>
</evidence>
<evidence type="ECO:0000256" key="7">
    <source>
        <dbReference type="SAM" id="MobiDB-lite"/>
    </source>
</evidence>
<reference evidence="8 9" key="1">
    <citation type="journal article" date="2017" name="Genome Announc.">
        <title>Genome sequence of the saprophytic ascomycete Epicoccum nigrum ICMP 19927 strain isolated from New Zealand.</title>
        <authorList>
            <person name="Fokin M."/>
            <person name="Fleetwood D."/>
            <person name="Weir B.S."/>
            <person name="Villas-Boas S.G."/>
        </authorList>
    </citation>
    <scope>NUCLEOTIDE SEQUENCE [LARGE SCALE GENOMIC DNA]</scope>
    <source>
        <strain evidence="8 9">ICMP 19927</strain>
    </source>
</reference>
<gene>
    <name evidence="8" type="ORF">B5807_08573</name>
</gene>
<evidence type="ECO:0000256" key="2">
    <source>
        <dbReference type="ARBA" id="ARBA00005677"/>
    </source>
</evidence>
<organism evidence="8 9">
    <name type="scientific">Epicoccum nigrum</name>
    <name type="common">Soil fungus</name>
    <name type="synonym">Epicoccum purpurascens</name>
    <dbReference type="NCBI Taxonomy" id="105696"/>
    <lineage>
        <taxon>Eukaryota</taxon>
        <taxon>Fungi</taxon>
        <taxon>Dikarya</taxon>
        <taxon>Ascomycota</taxon>
        <taxon>Pezizomycotina</taxon>
        <taxon>Dothideomycetes</taxon>
        <taxon>Pleosporomycetidae</taxon>
        <taxon>Pleosporales</taxon>
        <taxon>Pleosporineae</taxon>
        <taxon>Didymellaceae</taxon>
        <taxon>Epicoccum</taxon>
    </lineage>
</organism>
<evidence type="ECO:0000313" key="8">
    <source>
        <dbReference type="EMBL" id="OSS46383.1"/>
    </source>
</evidence>
<dbReference type="PANTHER" id="PTHR13477">
    <property type="entry name" value="MITOCHONDRIAL 39S RIBOSOMAL PROTEIN L49"/>
    <property type="match status" value="1"/>
</dbReference>
<keyword evidence="9" id="KW-1185">Reference proteome</keyword>
<dbReference type="PANTHER" id="PTHR13477:SF0">
    <property type="entry name" value="LARGE RIBOSOMAL SUBUNIT PROTEIN ML49"/>
    <property type="match status" value="1"/>
</dbReference>
<evidence type="ECO:0000256" key="4">
    <source>
        <dbReference type="ARBA" id="ARBA00023128"/>
    </source>
</evidence>
<accession>A0A1Y2LR47</accession>
<name>A0A1Y2LR47_EPING</name>
<protein>
    <recommendedName>
        <fullName evidence="6">Large ribosomal subunit protein mL49</fullName>
    </recommendedName>
</protein>
<dbReference type="STRING" id="105696.A0A1Y2LR47"/>
<dbReference type="GO" id="GO:0006412">
    <property type="term" value="P:translation"/>
    <property type="evidence" value="ECO:0007669"/>
    <property type="project" value="InterPro"/>
</dbReference>
<dbReference type="GO" id="GO:0003735">
    <property type="term" value="F:structural constituent of ribosome"/>
    <property type="evidence" value="ECO:0007669"/>
    <property type="project" value="InterPro"/>
</dbReference>
<dbReference type="EMBL" id="KZ107851">
    <property type="protein sequence ID" value="OSS46383.1"/>
    <property type="molecule type" value="Genomic_DNA"/>
</dbReference>
<dbReference type="OMA" id="KERHYPT"/>
<feature type="region of interest" description="Disordered" evidence="7">
    <location>
        <begin position="45"/>
        <end position="82"/>
    </location>
</feature>
<comment type="similarity">
    <text evidence="2">Belongs to the mitochondrion-specific ribosomal protein mL49 family.</text>
</comment>